<dbReference type="EnsemblPlants" id="AET2Gv20360100.8">
    <property type="protein sequence ID" value="AET2Gv20360100.8"/>
    <property type="gene ID" value="AET2Gv20360100"/>
</dbReference>
<accession>A0A453B4R6</accession>
<reference evidence="2" key="2">
    <citation type="journal article" date="2017" name="Nat. Plants">
        <title>The Aegilops tauschii genome reveals multiple impacts of transposons.</title>
        <authorList>
            <person name="Zhao G."/>
            <person name="Zou C."/>
            <person name="Li K."/>
            <person name="Wang K."/>
            <person name="Li T."/>
            <person name="Gao L."/>
            <person name="Zhang X."/>
            <person name="Wang H."/>
            <person name="Yang Z."/>
            <person name="Liu X."/>
            <person name="Jiang W."/>
            <person name="Mao L."/>
            <person name="Kong X."/>
            <person name="Jiao Y."/>
            <person name="Jia J."/>
        </authorList>
    </citation>
    <scope>NUCLEOTIDE SEQUENCE [LARGE SCALE GENOMIC DNA]</scope>
    <source>
        <strain evidence="2">cv. AL8/78</strain>
    </source>
</reference>
<dbReference type="AlphaFoldDB" id="A0A453B4R6"/>
<reference evidence="1" key="3">
    <citation type="journal article" date="2017" name="Nature">
        <title>Genome sequence of the progenitor of the wheat D genome Aegilops tauschii.</title>
        <authorList>
            <person name="Luo M.C."/>
            <person name="Gu Y.Q."/>
            <person name="Puiu D."/>
            <person name="Wang H."/>
            <person name="Twardziok S.O."/>
            <person name="Deal K.R."/>
            <person name="Huo N."/>
            <person name="Zhu T."/>
            <person name="Wang L."/>
            <person name="Wang Y."/>
            <person name="McGuire P.E."/>
            <person name="Liu S."/>
            <person name="Long H."/>
            <person name="Ramasamy R.K."/>
            <person name="Rodriguez J.C."/>
            <person name="Van S.L."/>
            <person name="Yuan L."/>
            <person name="Wang Z."/>
            <person name="Xia Z."/>
            <person name="Xiao L."/>
            <person name="Anderson O.D."/>
            <person name="Ouyang S."/>
            <person name="Liang Y."/>
            <person name="Zimin A.V."/>
            <person name="Pertea G."/>
            <person name="Qi P."/>
            <person name="Bennetzen J.L."/>
            <person name="Dai X."/>
            <person name="Dawson M.W."/>
            <person name="Muller H.G."/>
            <person name="Kugler K."/>
            <person name="Rivarola-Duarte L."/>
            <person name="Spannagl M."/>
            <person name="Mayer K.F.X."/>
            <person name="Lu F.H."/>
            <person name="Bevan M.W."/>
            <person name="Leroy P."/>
            <person name="Li P."/>
            <person name="You F.M."/>
            <person name="Sun Q."/>
            <person name="Liu Z."/>
            <person name="Lyons E."/>
            <person name="Wicker T."/>
            <person name="Salzberg S.L."/>
            <person name="Devos K.M."/>
            <person name="Dvorak J."/>
        </authorList>
    </citation>
    <scope>NUCLEOTIDE SEQUENCE [LARGE SCALE GENOMIC DNA]</scope>
    <source>
        <strain evidence="1">cv. AL8/78</strain>
    </source>
</reference>
<reference evidence="1" key="4">
    <citation type="submission" date="2019-03" db="UniProtKB">
        <authorList>
            <consortium name="EnsemblPlants"/>
        </authorList>
    </citation>
    <scope>IDENTIFICATION</scope>
</reference>
<organism evidence="1 2">
    <name type="scientific">Aegilops tauschii subsp. strangulata</name>
    <name type="common">Goatgrass</name>
    <dbReference type="NCBI Taxonomy" id="200361"/>
    <lineage>
        <taxon>Eukaryota</taxon>
        <taxon>Viridiplantae</taxon>
        <taxon>Streptophyta</taxon>
        <taxon>Embryophyta</taxon>
        <taxon>Tracheophyta</taxon>
        <taxon>Spermatophyta</taxon>
        <taxon>Magnoliopsida</taxon>
        <taxon>Liliopsida</taxon>
        <taxon>Poales</taxon>
        <taxon>Poaceae</taxon>
        <taxon>BOP clade</taxon>
        <taxon>Pooideae</taxon>
        <taxon>Triticodae</taxon>
        <taxon>Triticeae</taxon>
        <taxon>Triticinae</taxon>
        <taxon>Aegilops</taxon>
    </lineage>
</organism>
<keyword evidence="2" id="KW-1185">Reference proteome</keyword>
<reference evidence="2" key="1">
    <citation type="journal article" date="2014" name="Science">
        <title>Ancient hybridizations among the ancestral genomes of bread wheat.</title>
        <authorList>
            <consortium name="International Wheat Genome Sequencing Consortium,"/>
            <person name="Marcussen T."/>
            <person name="Sandve S.R."/>
            <person name="Heier L."/>
            <person name="Spannagl M."/>
            <person name="Pfeifer M."/>
            <person name="Jakobsen K.S."/>
            <person name="Wulff B.B."/>
            <person name="Steuernagel B."/>
            <person name="Mayer K.F."/>
            <person name="Olsen O.A."/>
        </authorList>
    </citation>
    <scope>NUCLEOTIDE SEQUENCE [LARGE SCALE GENOMIC DNA]</scope>
    <source>
        <strain evidence="2">cv. AL8/78</strain>
    </source>
</reference>
<reference evidence="1" key="5">
    <citation type="journal article" date="2021" name="G3 (Bethesda)">
        <title>Aegilops tauschii genome assembly Aet v5.0 features greater sequence contiguity and improved annotation.</title>
        <authorList>
            <person name="Wang L."/>
            <person name="Zhu T."/>
            <person name="Rodriguez J.C."/>
            <person name="Deal K.R."/>
            <person name="Dubcovsky J."/>
            <person name="McGuire P.E."/>
            <person name="Lux T."/>
            <person name="Spannagl M."/>
            <person name="Mayer K.F.X."/>
            <person name="Baldrich P."/>
            <person name="Meyers B.C."/>
            <person name="Huo N."/>
            <person name="Gu Y.Q."/>
            <person name="Zhou H."/>
            <person name="Devos K.M."/>
            <person name="Bennetzen J.L."/>
            <person name="Unver T."/>
            <person name="Budak H."/>
            <person name="Gulick P.J."/>
            <person name="Galiba G."/>
            <person name="Kalapos B."/>
            <person name="Nelson D.R."/>
            <person name="Li P."/>
            <person name="You F.M."/>
            <person name="Luo M.C."/>
            <person name="Dvorak J."/>
        </authorList>
    </citation>
    <scope>NUCLEOTIDE SEQUENCE [LARGE SCALE GENOMIC DNA]</scope>
    <source>
        <strain evidence="1">cv. AL8/78</strain>
    </source>
</reference>
<protein>
    <submittedName>
        <fullName evidence="1">Uncharacterized protein</fullName>
    </submittedName>
</protein>
<evidence type="ECO:0000313" key="1">
    <source>
        <dbReference type="EnsemblPlants" id="AET2Gv20360100.8"/>
    </source>
</evidence>
<dbReference type="Gramene" id="AET2Gv20360100.8">
    <property type="protein sequence ID" value="AET2Gv20360100.8"/>
    <property type="gene ID" value="AET2Gv20360100"/>
</dbReference>
<evidence type="ECO:0000313" key="2">
    <source>
        <dbReference type="Proteomes" id="UP000015105"/>
    </source>
</evidence>
<dbReference type="Proteomes" id="UP000015105">
    <property type="component" value="Chromosome 2D"/>
</dbReference>
<proteinExistence type="predicted"/>
<name>A0A453B4R6_AEGTS</name>
<sequence length="86" mass="9765">MVYWYSTVPFQLPSDFICFSASLARTISSMQPYLLWGIINHSSQTCELAIWFNKPCIMRILTGGCMLTFSVSNHSSLSLFCRNSTL</sequence>